<dbReference type="Proteomes" id="UP000275368">
    <property type="component" value="Chromosome"/>
</dbReference>
<dbReference type="PANTHER" id="PTHR34138">
    <property type="entry name" value="CELL SHAPE-DETERMINING PROTEIN MREC"/>
    <property type="match status" value="1"/>
</dbReference>
<evidence type="ECO:0000256" key="2">
    <source>
        <dbReference type="ARBA" id="ARBA00013855"/>
    </source>
</evidence>
<dbReference type="GO" id="GO:0008360">
    <property type="term" value="P:regulation of cell shape"/>
    <property type="evidence" value="ECO:0007669"/>
    <property type="project" value="UniProtKB-KW"/>
</dbReference>
<dbReference type="EMBL" id="AP019308">
    <property type="protein sequence ID" value="BBH19252.1"/>
    <property type="molecule type" value="Genomic_DNA"/>
</dbReference>
<evidence type="ECO:0000256" key="5">
    <source>
        <dbReference type="PIRNR" id="PIRNR038471"/>
    </source>
</evidence>
<dbReference type="PANTHER" id="PTHR34138:SF1">
    <property type="entry name" value="CELL SHAPE-DETERMINING PROTEIN MREC"/>
    <property type="match status" value="1"/>
</dbReference>
<evidence type="ECO:0000256" key="3">
    <source>
        <dbReference type="ARBA" id="ARBA00022960"/>
    </source>
</evidence>
<dbReference type="InterPro" id="IPR055342">
    <property type="entry name" value="MreC_beta-barrel_core"/>
</dbReference>
<dbReference type="InterPro" id="IPR007221">
    <property type="entry name" value="MreC"/>
</dbReference>
<keyword evidence="3 5" id="KW-0133">Cell shape</keyword>
<dbReference type="RefSeq" id="WP_260182335.1">
    <property type="nucleotide sequence ID" value="NZ_JACHXC010000001.1"/>
</dbReference>
<feature type="domain" description="Rod shape-determining protein MreC beta-barrel core" evidence="6">
    <location>
        <begin position="126"/>
        <end position="280"/>
    </location>
</feature>
<dbReference type="Gene3D" id="2.40.10.340">
    <property type="entry name" value="Rod shape-determining protein MreC, domain 1"/>
    <property type="match status" value="1"/>
</dbReference>
<keyword evidence="8" id="KW-1185">Reference proteome</keyword>
<reference evidence="7 8" key="1">
    <citation type="submission" date="2018-11" db="EMBL/GenBank/DDBJ databases">
        <title>Complete genome sequence of Paenibacillus baekrokdamisoli strain KCTC 33723.</title>
        <authorList>
            <person name="Kang S.W."/>
            <person name="Lee K.C."/>
            <person name="Kim K.K."/>
            <person name="Kim J.S."/>
            <person name="Kim D.S."/>
            <person name="Ko S.H."/>
            <person name="Yang S.H."/>
            <person name="Lee J.S."/>
        </authorList>
    </citation>
    <scope>NUCLEOTIDE SEQUENCE [LARGE SCALE GENOMIC DNA]</scope>
    <source>
        <strain evidence="7 8">KCTC 33723</strain>
    </source>
</reference>
<dbReference type="KEGG" id="pbk:Back11_05970"/>
<comment type="function">
    <text evidence="5">Involved in formation and maintenance of cell shape.</text>
</comment>
<organism evidence="7 8">
    <name type="scientific">Paenibacillus baekrokdamisoli</name>
    <dbReference type="NCBI Taxonomy" id="1712516"/>
    <lineage>
        <taxon>Bacteria</taxon>
        <taxon>Bacillati</taxon>
        <taxon>Bacillota</taxon>
        <taxon>Bacilli</taxon>
        <taxon>Bacillales</taxon>
        <taxon>Paenibacillaceae</taxon>
        <taxon>Paenibacillus</taxon>
    </lineage>
</organism>
<protein>
    <recommendedName>
        <fullName evidence="2 5">Cell shape-determining protein MreC</fullName>
    </recommendedName>
    <alternativeName>
        <fullName evidence="4 5">Cell shape protein MreC</fullName>
    </alternativeName>
</protein>
<evidence type="ECO:0000259" key="6">
    <source>
        <dbReference type="Pfam" id="PF04085"/>
    </source>
</evidence>
<evidence type="ECO:0000313" key="8">
    <source>
        <dbReference type="Proteomes" id="UP000275368"/>
    </source>
</evidence>
<proteinExistence type="inferred from homology"/>
<evidence type="ECO:0000256" key="4">
    <source>
        <dbReference type="ARBA" id="ARBA00032089"/>
    </source>
</evidence>
<gene>
    <name evidence="7" type="ORF">Back11_05970</name>
</gene>
<name>A0A3G9IM11_9BACL</name>
<evidence type="ECO:0000313" key="7">
    <source>
        <dbReference type="EMBL" id="BBH19252.1"/>
    </source>
</evidence>
<dbReference type="InterPro" id="IPR042177">
    <property type="entry name" value="Cell/Rod_1"/>
</dbReference>
<evidence type="ECO:0000256" key="1">
    <source>
        <dbReference type="ARBA" id="ARBA00009369"/>
    </source>
</evidence>
<dbReference type="Pfam" id="PF04085">
    <property type="entry name" value="MreC"/>
    <property type="match status" value="1"/>
</dbReference>
<comment type="similarity">
    <text evidence="1 5">Belongs to the MreC family.</text>
</comment>
<dbReference type="NCBIfam" id="TIGR00219">
    <property type="entry name" value="mreC"/>
    <property type="match status" value="1"/>
</dbReference>
<sequence>MFNWMRNKRMFVLMIVFIVFVAVMGFSIGDRKKLTWPENFVLDSSALAQEVFYRPAGYIAGLFKDLSNLHDVYKENEQLRLAAAAYARDSIKYNFIESENKRLQEDLDFKNRQKLLYQYNYIIAQVVAVSSNPYDATIRINQGSKDGIKPNMVVVTPKGLVGIVSRVDPFYSSVMPLTELNENSTSKPAATVLGKEKESFGVIESYHSDTGKLTMTKIAENDPIAPGDTVITSGLGNVFPRGMVIGKVDSKQVGDFGLTLTATITPAADFDHLTEVFVVENPETGESGQ</sequence>
<dbReference type="PIRSF" id="PIRSF038471">
    <property type="entry name" value="MreC"/>
    <property type="match status" value="1"/>
</dbReference>
<dbReference type="InterPro" id="IPR042175">
    <property type="entry name" value="Cell/Rod_MreC_2"/>
</dbReference>
<dbReference type="Gene3D" id="2.40.10.350">
    <property type="entry name" value="Rod shape-determining protein MreC, domain 2"/>
    <property type="match status" value="1"/>
</dbReference>
<dbReference type="AlphaFoldDB" id="A0A3G9IM11"/>
<dbReference type="GO" id="GO:0005886">
    <property type="term" value="C:plasma membrane"/>
    <property type="evidence" value="ECO:0007669"/>
    <property type="project" value="TreeGrafter"/>
</dbReference>
<accession>A0A3G9IM11</accession>